<evidence type="ECO:0000313" key="1">
    <source>
        <dbReference type="EMBL" id="MBK4347242.1"/>
    </source>
</evidence>
<proteinExistence type="predicted"/>
<name>A0A934SIF1_9MICO</name>
<reference evidence="1" key="1">
    <citation type="submission" date="2021-01" db="EMBL/GenBank/DDBJ databases">
        <title>Lacisediminihabitans sp. nov. strain G11-30, isolated from Antarctic Soil.</title>
        <authorList>
            <person name="Li J."/>
        </authorList>
    </citation>
    <scope>NUCLEOTIDE SEQUENCE</scope>
    <source>
        <strain evidence="1">G11-30</strain>
    </source>
</reference>
<accession>A0A934SIF1</accession>
<sequence length="83" mass="9273">MRERKRSGRMQPRSVDAEFAGTLLIRVAPLLSTPPNHLVRIEGAIELDLMPFEARRLARALDAASRRAEERTIEVTPQPLGGL</sequence>
<dbReference type="AlphaFoldDB" id="A0A934SIF1"/>
<comment type="caution">
    <text evidence="1">The sequence shown here is derived from an EMBL/GenBank/DDBJ whole genome shotgun (WGS) entry which is preliminary data.</text>
</comment>
<dbReference type="RefSeq" id="WP_200555605.1">
    <property type="nucleotide sequence ID" value="NZ_JAEPES010000002.1"/>
</dbReference>
<organism evidence="1 2">
    <name type="scientific">Lacisediminihabitans changchengi</name>
    <dbReference type="NCBI Taxonomy" id="2787634"/>
    <lineage>
        <taxon>Bacteria</taxon>
        <taxon>Bacillati</taxon>
        <taxon>Actinomycetota</taxon>
        <taxon>Actinomycetes</taxon>
        <taxon>Micrococcales</taxon>
        <taxon>Microbacteriaceae</taxon>
        <taxon>Lacisediminihabitans</taxon>
    </lineage>
</organism>
<gene>
    <name evidence="1" type="ORF">IV501_06315</name>
</gene>
<protein>
    <submittedName>
        <fullName evidence="1">Uncharacterized protein</fullName>
    </submittedName>
</protein>
<keyword evidence="2" id="KW-1185">Reference proteome</keyword>
<evidence type="ECO:0000313" key="2">
    <source>
        <dbReference type="Proteomes" id="UP000636458"/>
    </source>
</evidence>
<dbReference type="Proteomes" id="UP000636458">
    <property type="component" value="Unassembled WGS sequence"/>
</dbReference>
<dbReference type="EMBL" id="JAEPES010000002">
    <property type="protein sequence ID" value="MBK4347242.1"/>
    <property type="molecule type" value="Genomic_DNA"/>
</dbReference>